<keyword evidence="7 10" id="KW-0443">Lipid metabolism</keyword>
<comment type="catalytic activity">
    <reaction evidence="10">
        <text>UDP-2-N,3-O-bis[(3R)-3-hydroxytetradecanoyl]-alpha-D-glucosamine + H2O = 2-N,3-O-bis[(3R)-3-hydroxytetradecanoyl]-alpha-D-glucosaminyl 1-phosphate + UMP + 2 H(+)</text>
        <dbReference type="Rhea" id="RHEA:25213"/>
        <dbReference type="ChEBI" id="CHEBI:15377"/>
        <dbReference type="ChEBI" id="CHEBI:15378"/>
        <dbReference type="ChEBI" id="CHEBI:57865"/>
        <dbReference type="ChEBI" id="CHEBI:57957"/>
        <dbReference type="ChEBI" id="CHEBI:78847"/>
        <dbReference type="EC" id="3.6.1.54"/>
    </reaction>
</comment>
<keyword evidence="3 10" id="KW-0997">Cell inner membrane</keyword>
<evidence type="ECO:0000313" key="13">
    <source>
        <dbReference type="Proteomes" id="UP000608513"/>
    </source>
</evidence>
<dbReference type="AlphaFoldDB" id="A0A923MTA0"/>
<gene>
    <name evidence="10" type="primary">lpxH</name>
    <name evidence="12" type="ORF">H8N03_18860</name>
</gene>
<comment type="pathway">
    <text evidence="10">Glycolipid biosynthesis; lipid IV(A) biosynthesis; lipid IV(A) from (3R)-3-hydroxytetradecanoyl-[acyl-carrier-protein] and UDP-N-acetyl-alpha-D-glucosamine: step 4/6.</text>
</comment>
<dbReference type="HAMAP" id="MF_00575">
    <property type="entry name" value="LpxH"/>
    <property type="match status" value="1"/>
</dbReference>
<keyword evidence="8 10" id="KW-0472">Membrane</keyword>
<keyword evidence="1 10" id="KW-1003">Cell membrane</keyword>
<evidence type="ECO:0000256" key="6">
    <source>
        <dbReference type="ARBA" id="ARBA00022801"/>
    </source>
</evidence>
<dbReference type="Proteomes" id="UP000608513">
    <property type="component" value="Unassembled WGS sequence"/>
</dbReference>
<evidence type="ECO:0000256" key="2">
    <source>
        <dbReference type="ARBA" id="ARBA00022516"/>
    </source>
</evidence>
<feature type="binding site" evidence="10">
    <location>
        <position position="96"/>
    </location>
    <ligand>
        <name>Mn(2+)</name>
        <dbReference type="ChEBI" id="CHEBI:29035"/>
        <label>2</label>
    </ligand>
</feature>
<dbReference type="NCBIfam" id="TIGR01854">
    <property type="entry name" value="lipid_A_lpxH"/>
    <property type="match status" value="1"/>
</dbReference>
<keyword evidence="2 10" id="KW-0444">Lipid biosynthesis</keyword>
<accession>A0A923MTA0</accession>
<evidence type="ECO:0000259" key="11">
    <source>
        <dbReference type="Pfam" id="PF00149"/>
    </source>
</evidence>
<comment type="similarity">
    <text evidence="10">Belongs to the LpxH family.</text>
</comment>
<dbReference type="GO" id="GO:0019897">
    <property type="term" value="C:extrinsic component of plasma membrane"/>
    <property type="evidence" value="ECO:0007669"/>
    <property type="project" value="UniProtKB-UniRule"/>
</dbReference>
<evidence type="ECO:0000256" key="7">
    <source>
        <dbReference type="ARBA" id="ARBA00023098"/>
    </source>
</evidence>
<dbReference type="EMBL" id="JACORT010000008">
    <property type="protein sequence ID" value="MBC5785015.1"/>
    <property type="molecule type" value="Genomic_DNA"/>
</dbReference>
<dbReference type="GO" id="GO:0030145">
    <property type="term" value="F:manganese ion binding"/>
    <property type="evidence" value="ECO:0007669"/>
    <property type="project" value="UniProtKB-UniRule"/>
</dbReference>
<feature type="binding site" evidence="10">
    <location>
        <position position="28"/>
    </location>
    <ligand>
        <name>Mn(2+)</name>
        <dbReference type="ChEBI" id="CHEBI:29035"/>
        <label>1</label>
    </ligand>
</feature>
<dbReference type="PANTHER" id="PTHR34990">
    <property type="entry name" value="UDP-2,3-DIACYLGLUCOSAMINE HYDROLASE-RELATED"/>
    <property type="match status" value="1"/>
</dbReference>
<dbReference type="NCBIfam" id="NF003743">
    <property type="entry name" value="PRK05340.1"/>
    <property type="match status" value="1"/>
</dbReference>
<dbReference type="InterPro" id="IPR029052">
    <property type="entry name" value="Metallo-depent_PP-like"/>
</dbReference>
<feature type="binding site" evidence="10">
    <location>
        <position position="139"/>
    </location>
    <ligand>
        <name>substrate</name>
    </ligand>
</feature>
<dbReference type="PANTHER" id="PTHR34990:SF1">
    <property type="entry name" value="UDP-2,3-DIACYLGLUCOSAMINE HYDROLASE"/>
    <property type="match status" value="1"/>
</dbReference>
<feature type="binding site" evidence="10">
    <location>
        <position position="211"/>
    </location>
    <ligand>
        <name>substrate</name>
    </ligand>
</feature>
<feature type="domain" description="Calcineurin-like phosphoesterase" evidence="11">
    <location>
        <begin position="24"/>
        <end position="215"/>
    </location>
</feature>
<dbReference type="Gene3D" id="3.60.21.10">
    <property type="match status" value="1"/>
</dbReference>
<feature type="binding site" evidence="10">
    <location>
        <position position="177"/>
    </location>
    <ligand>
        <name>substrate</name>
    </ligand>
</feature>
<evidence type="ECO:0000256" key="10">
    <source>
        <dbReference type="HAMAP-Rule" id="MF_00575"/>
    </source>
</evidence>
<evidence type="ECO:0000256" key="9">
    <source>
        <dbReference type="ARBA" id="ARBA00023211"/>
    </source>
</evidence>
<feature type="binding site" evidence="10">
    <location>
        <position position="131"/>
    </location>
    <ligand>
        <name>Mn(2+)</name>
        <dbReference type="ChEBI" id="CHEBI:29035"/>
        <label>2</label>
    </ligand>
</feature>
<comment type="subcellular location">
    <subcellularLocation>
        <location evidence="10">Cell inner membrane</location>
        <topology evidence="10">Peripheral membrane protein</topology>
        <orientation evidence="10">Cytoplasmic side</orientation>
    </subcellularLocation>
</comment>
<keyword evidence="9 10" id="KW-0464">Manganese</keyword>
<evidence type="ECO:0000256" key="1">
    <source>
        <dbReference type="ARBA" id="ARBA00022475"/>
    </source>
</evidence>
<feature type="binding site" evidence="10">
    <location>
        <position position="213"/>
    </location>
    <ligand>
        <name>Mn(2+)</name>
        <dbReference type="ChEBI" id="CHEBI:29035"/>
        <label>1</label>
    </ligand>
</feature>
<proteinExistence type="inferred from homology"/>
<comment type="function">
    <text evidence="10">Hydrolyzes the pyrophosphate bond of UDP-2,3-diacylglucosamine to yield 2,3-diacylglucosamine 1-phosphate (lipid X) and UMP by catalyzing the attack of water at the alpha-P atom. Involved in the biosynthesis of lipid A, a phosphorylated glycolipid that anchors the lipopolysaccharide to the outer membrane of the cell.</text>
</comment>
<feature type="binding site" evidence="10">
    <location>
        <position position="211"/>
    </location>
    <ligand>
        <name>Mn(2+)</name>
        <dbReference type="ChEBI" id="CHEBI:29035"/>
        <label>2</label>
    </ligand>
</feature>
<comment type="caution">
    <text evidence="10">Lacks conserved residue(s) required for the propagation of feature annotation.</text>
</comment>
<dbReference type="GO" id="GO:0009245">
    <property type="term" value="P:lipid A biosynthetic process"/>
    <property type="evidence" value="ECO:0007669"/>
    <property type="project" value="UniProtKB-UniRule"/>
</dbReference>
<evidence type="ECO:0000256" key="8">
    <source>
        <dbReference type="ARBA" id="ARBA00023136"/>
    </source>
</evidence>
<keyword evidence="13" id="KW-1185">Reference proteome</keyword>
<feature type="binding site" evidence="10">
    <location>
        <position position="26"/>
    </location>
    <ligand>
        <name>Mn(2+)</name>
        <dbReference type="ChEBI" id="CHEBI:29035"/>
        <label>1</label>
    </ligand>
</feature>
<organism evidence="12 13">
    <name type="scientific">Ramlibacter cellulosilyticus</name>
    <dbReference type="NCBI Taxonomy" id="2764187"/>
    <lineage>
        <taxon>Bacteria</taxon>
        <taxon>Pseudomonadati</taxon>
        <taxon>Pseudomonadota</taxon>
        <taxon>Betaproteobacteria</taxon>
        <taxon>Burkholderiales</taxon>
        <taxon>Comamonadaceae</taxon>
        <taxon>Ramlibacter</taxon>
    </lineage>
</organism>
<reference evidence="12" key="1">
    <citation type="submission" date="2020-08" db="EMBL/GenBank/DDBJ databases">
        <title>Ramlibacter sp. USB13 16S ribosomal RNA gene genome sequencing and assembly.</title>
        <authorList>
            <person name="Kang M."/>
        </authorList>
    </citation>
    <scope>NUCLEOTIDE SEQUENCE</scope>
    <source>
        <strain evidence="12">USB13</strain>
    </source>
</reference>
<evidence type="ECO:0000256" key="4">
    <source>
        <dbReference type="ARBA" id="ARBA00022556"/>
    </source>
</evidence>
<dbReference type="Pfam" id="PF00149">
    <property type="entry name" value="Metallophos"/>
    <property type="match status" value="1"/>
</dbReference>
<protein>
    <recommendedName>
        <fullName evidence="10">UDP-2,3-diacylglucosamine hydrolase</fullName>
        <ecNumber evidence="10">3.6.1.54</ecNumber>
    </recommendedName>
    <alternativeName>
        <fullName evidence="10">UDP-2,3-diacylglucosamine diphosphatase</fullName>
    </alternativeName>
</protein>
<evidence type="ECO:0000256" key="5">
    <source>
        <dbReference type="ARBA" id="ARBA00022723"/>
    </source>
</evidence>
<dbReference type="EC" id="3.6.1.54" evidence="10"/>
<feature type="binding site" evidence="10">
    <location>
        <position position="57"/>
    </location>
    <ligand>
        <name>Mn(2+)</name>
        <dbReference type="ChEBI" id="CHEBI:29035"/>
        <label>1</label>
    </ligand>
</feature>
<feature type="binding site" evidence="10">
    <location>
        <position position="57"/>
    </location>
    <ligand>
        <name>Mn(2+)</name>
        <dbReference type="ChEBI" id="CHEBI:29035"/>
        <label>2</label>
    </ligand>
</feature>
<comment type="caution">
    <text evidence="12">The sequence shown here is derived from an EMBL/GenBank/DDBJ whole genome shotgun (WGS) entry which is preliminary data.</text>
</comment>
<dbReference type="InterPro" id="IPR004843">
    <property type="entry name" value="Calcineurin-like_PHP"/>
</dbReference>
<dbReference type="GO" id="GO:0008758">
    <property type="term" value="F:UDP-2,3-diacylglucosamine hydrolase activity"/>
    <property type="evidence" value="ECO:0007669"/>
    <property type="project" value="UniProtKB-UniRule"/>
</dbReference>
<keyword evidence="4 10" id="KW-0441">Lipid A biosynthesis</keyword>
<dbReference type="RefSeq" id="WP_187077779.1">
    <property type="nucleotide sequence ID" value="NZ_JACORT010000008.1"/>
</dbReference>
<comment type="cofactor">
    <cofactor evidence="10">
        <name>Mn(2+)</name>
        <dbReference type="ChEBI" id="CHEBI:29035"/>
    </cofactor>
    <text evidence="10">Binds 2 Mn(2+) ions per subunit in a binuclear metal center.</text>
</comment>
<dbReference type="CDD" id="cd07398">
    <property type="entry name" value="MPP_YbbF-LpxH"/>
    <property type="match status" value="1"/>
</dbReference>
<dbReference type="SUPFAM" id="SSF56300">
    <property type="entry name" value="Metallo-dependent phosphatases"/>
    <property type="match status" value="1"/>
</dbReference>
<sequence length="258" mass="28132">MSAVALPAAQELRAAPGWRCVELISDLHLQAAEPATFEAWRRYMGAVQADALFILGDLFEAWVGDDAAAEPGFERECAQVLRATAARLPVFFLAGNRDFLVGSGLAQSTGFTLLADPTVFVFGAQRWLLSHGDALCIGDTEYLAFRAQVRDPAWQQGFLAQPLARRQQVARGMRTESEQLKRTGRDYADVDTATALAWLDAAGAPVLVHGHTHKPAEHALDATHRRIVLSDWDAAATPPRLEALRLHADGRSERIALA</sequence>
<dbReference type="InterPro" id="IPR043461">
    <property type="entry name" value="LpxH-like"/>
</dbReference>
<name>A0A923MTA0_9BURK</name>
<dbReference type="InterPro" id="IPR010138">
    <property type="entry name" value="UDP-diacylglucosamine_Hdrlase"/>
</dbReference>
<evidence type="ECO:0000256" key="3">
    <source>
        <dbReference type="ARBA" id="ARBA00022519"/>
    </source>
</evidence>
<keyword evidence="5 10" id="KW-0479">Metal-binding</keyword>
<evidence type="ECO:0000313" key="12">
    <source>
        <dbReference type="EMBL" id="MBC5785015.1"/>
    </source>
</evidence>
<dbReference type="GO" id="GO:0005737">
    <property type="term" value="C:cytoplasm"/>
    <property type="evidence" value="ECO:0007669"/>
    <property type="project" value="InterPro"/>
</dbReference>
<keyword evidence="6 10" id="KW-0378">Hydrolase</keyword>
<feature type="binding site" evidence="10">
    <location>
        <begin position="96"/>
        <end position="97"/>
    </location>
    <ligand>
        <name>substrate</name>
    </ligand>
</feature>